<reference evidence="3 4" key="1">
    <citation type="journal article" date="2020" name="ISME J.">
        <title>Comparative genomics reveals insights into cyanobacterial evolution and habitat adaptation.</title>
        <authorList>
            <person name="Chen M.Y."/>
            <person name="Teng W.K."/>
            <person name="Zhao L."/>
            <person name="Hu C.X."/>
            <person name="Zhou Y.K."/>
            <person name="Han B.P."/>
            <person name="Song L.R."/>
            <person name="Shu W.S."/>
        </authorList>
    </citation>
    <scope>NUCLEOTIDE SEQUENCE [LARGE SCALE GENOMIC DNA]</scope>
    <source>
        <strain evidence="3 4">FACHB-391</strain>
    </source>
</reference>
<proteinExistence type="predicted"/>
<dbReference type="Gene3D" id="2.130.10.10">
    <property type="entry name" value="YVTN repeat-like/Quinoprotein amine dehydrogenase"/>
    <property type="match status" value="1"/>
</dbReference>
<gene>
    <name evidence="3" type="ORF">H6G95_17195</name>
</gene>
<dbReference type="PROSITE" id="PS50082">
    <property type="entry name" value="WD_REPEATS_2"/>
    <property type="match status" value="1"/>
</dbReference>
<dbReference type="RefSeq" id="WP_190894899.1">
    <property type="nucleotide sequence ID" value="NZ_JACJTE010000017.1"/>
</dbReference>
<evidence type="ECO:0000256" key="1">
    <source>
        <dbReference type="PROSITE-ProRule" id="PRU00221"/>
    </source>
</evidence>
<feature type="repeat" description="WD" evidence="1">
    <location>
        <begin position="1"/>
        <end position="36"/>
    </location>
</feature>
<keyword evidence="1" id="KW-0853">WD repeat</keyword>
<comment type="caution">
    <text evidence="3">The sequence shown here is derived from an EMBL/GenBank/DDBJ whole genome shotgun (WGS) entry which is preliminary data.</text>
</comment>
<name>A0ABR8EWW3_NOSLI</name>
<accession>A0ABR8EWW3</accession>
<keyword evidence="4" id="KW-1185">Reference proteome</keyword>
<dbReference type="EMBL" id="JACJTE010000017">
    <property type="protein sequence ID" value="MBD2562317.1"/>
    <property type="molecule type" value="Genomic_DNA"/>
</dbReference>
<evidence type="ECO:0000313" key="4">
    <source>
        <dbReference type="Proteomes" id="UP000604661"/>
    </source>
</evidence>
<dbReference type="Pfam" id="PF25048">
    <property type="entry name" value="Beta-prop_TEP1_C"/>
    <property type="match status" value="1"/>
</dbReference>
<dbReference type="SUPFAM" id="SSF50978">
    <property type="entry name" value="WD40 repeat-like"/>
    <property type="match status" value="1"/>
</dbReference>
<dbReference type="InterPro" id="IPR036322">
    <property type="entry name" value="WD40_repeat_dom_sf"/>
</dbReference>
<evidence type="ECO:0000313" key="3">
    <source>
        <dbReference type="EMBL" id="MBD2562317.1"/>
    </source>
</evidence>
<evidence type="ECO:0000259" key="2">
    <source>
        <dbReference type="Pfam" id="PF25048"/>
    </source>
</evidence>
<protein>
    <recommendedName>
        <fullName evidence="2">TEP-1 C-terminal beta-propeller domain-containing protein</fullName>
    </recommendedName>
</protein>
<feature type="domain" description="TEP-1 C-terminal beta-propeller" evidence="2">
    <location>
        <begin position="14"/>
        <end position="67"/>
    </location>
</feature>
<organism evidence="3 4">
    <name type="scientific">Nostoc linckia FACHB-391</name>
    <dbReference type="NCBI Taxonomy" id="2692906"/>
    <lineage>
        <taxon>Bacteria</taxon>
        <taxon>Bacillati</taxon>
        <taxon>Cyanobacteriota</taxon>
        <taxon>Cyanophyceae</taxon>
        <taxon>Nostocales</taxon>
        <taxon>Nostocaceae</taxon>
        <taxon>Nostoc</taxon>
    </lineage>
</organism>
<sequence>MTKAYAIAPDGKIAVFGSTDNTLKVWDLQTGKEISTFIGESSIYCCAVSPDGLTIVAGESSGRVHFLRLEGGSKNETDS</sequence>
<dbReference type="InterPro" id="IPR001680">
    <property type="entry name" value="WD40_rpt"/>
</dbReference>
<dbReference type="PROSITE" id="PS50294">
    <property type="entry name" value="WD_REPEATS_REGION"/>
    <property type="match status" value="1"/>
</dbReference>
<dbReference type="InterPro" id="IPR056828">
    <property type="entry name" value="Beta-prop_TEP1_C"/>
</dbReference>
<dbReference type="InterPro" id="IPR015943">
    <property type="entry name" value="WD40/YVTN_repeat-like_dom_sf"/>
</dbReference>
<dbReference type="Proteomes" id="UP000604661">
    <property type="component" value="Unassembled WGS sequence"/>
</dbReference>